<evidence type="ECO:0000259" key="1">
    <source>
        <dbReference type="Pfam" id="PF14111"/>
    </source>
</evidence>
<dbReference type="EMBL" id="OX451739">
    <property type="protein sequence ID" value="CAI8611328.1"/>
    <property type="molecule type" value="Genomic_DNA"/>
</dbReference>
<evidence type="ECO:0000313" key="2">
    <source>
        <dbReference type="EMBL" id="CAI8611328.1"/>
    </source>
</evidence>
<gene>
    <name evidence="2" type="ORF">VFH_IV224200</name>
</gene>
<dbReference type="PANTHER" id="PTHR33233">
    <property type="entry name" value="ENDONUCLEASE/EXONUCLEASE/PHOSPHATASE"/>
    <property type="match status" value="1"/>
</dbReference>
<reference evidence="2 3" key="1">
    <citation type="submission" date="2023-01" db="EMBL/GenBank/DDBJ databases">
        <authorList>
            <person name="Kreplak J."/>
        </authorList>
    </citation>
    <scope>NUCLEOTIDE SEQUENCE [LARGE SCALE GENOMIC DNA]</scope>
</reference>
<dbReference type="Proteomes" id="UP001157006">
    <property type="component" value="Chromosome 4"/>
</dbReference>
<accession>A0AAV1AQ01</accession>
<sequence>MIPNKEKKLRVDVISGNRIPANDLVLGYYAPLMMEGKPVVIISNEDVEKELMYWKNSAIMYVLGKDLSMNAVKQFMMRYWNFVQLPQLFYHDEGYFLMKFNSKQEREMVLMRWLYTIHNMPMIVKNWHPDFNIKRDMVRTIPIWVTLPNIPFYLWGPTSLGKIGISIGKLILTYEYTANKLGIKNPS</sequence>
<organism evidence="2 3">
    <name type="scientific">Vicia faba</name>
    <name type="common">Broad bean</name>
    <name type="synonym">Faba vulgaris</name>
    <dbReference type="NCBI Taxonomy" id="3906"/>
    <lineage>
        <taxon>Eukaryota</taxon>
        <taxon>Viridiplantae</taxon>
        <taxon>Streptophyta</taxon>
        <taxon>Embryophyta</taxon>
        <taxon>Tracheophyta</taxon>
        <taxon>Spermatophyta</taxon>
        <taxon>Magnoliopsida</taxon>
        <taxon>eudicotyledons</taxon>
        <taxon>Gunneridae</taxon>
        <taxon>Pentapetalae</taxon>
        <taxon>rosids</taxon>
        <taxon>fabids</taxon>
        <taxon>Fabales</taxon>
        <taxon>Fabaceae</taxon>
        <taxon>Papilionoideae</taxon>
        <taxon>50 kb inversion clade</taxon>
        <taxon>NPAAA clade</taxon>
        <taxon>Hologalegina</taxon>
        <taxon>IRL clade</taxon>
        <taxon>Fabeae</taxon>
        <taxon>Vicia</taxon>
    </lineage>
</organism>
<name>A0AAV1AQ01_VICFA</name>
<protein>
    <recommendedName>
        <fullName evidence="1">DUF4283 domain-containing protein</fullName>
    </recommendedName>
</protein>
<dbReference type="AlphaFoldDB" id="A0AAV1AQ01"/>
<feature type="domain" description="DUF4283" evidence="1">
    <location>
        <begin position="54"/>
        <end position="133"/>
    </location>
</feature>
<dbReference type="Pfam" id="PF14111">
    <property type="entry name" value="DUF4283"/>
    <property type="match status" value="1"/>
</dbReference>
<proteinExistence type="predicted"/>
<evidence type="ECO:0000313" key="3">
    <source>
        <dbReference type="Proteomes" id="UP001157006"/>
    </source>
</evidence>
<keyword evidence="3" id="KW-1185">Reference proteome</keyword>
<dbReference type="PANTHER" id="PTHR33233:SF17">
    <property type="entry name" value="DUF4283 DOMAIN-CONTAINING PROTEIN"/>
    <property type="match status" value="1"/>
</dbReference>
<dbReference type="InterPro" id="IPR025558">
    <property type="entry name" value="DUF4283"/>
</dbReference>